<sequence>MTLRTEFVALAHRPENTIAELCRRFGISRTTAYKWLARAQANEPLSNRSKRPHVSPQKTSPAMEERVVCLRDTFPDWGGRKLSKVLRRDDHVDVAPSTVTHILRRHGRLGSPMRAPSKPYMRFEHDAPNELWQMDFKGPVHVGRVRCDPLTVLDDHSRFNLVLGTNTDMCGNTVRQWLTEAFRRYGLPRRMNMDNGSPWGVGNGDSRHLSSFTIWLVQLGIHVSFSRPFHPQTNGKDERFHRTLDVEVLRRRTFYSMEQLRQAFDHWREIYNHVRPHEALGMETPADRYTVSPRPFPEQLPTIQYSPDDLLIRVHQRGRIRLLGHPLTVSVALYGHTIAARPRPTEDGVYDLFFNHHRLQTIDMRSVR</sequence>
<comment type="caution">
    <text evidence="2">The sequence shown here is derived from an EMBL/GenBank/DDBJ whole genome shotgun (WGS) entry which is preliminary data.</text>
</comment>
<feature type="domain" description="Integrase catalytic" evidence="1">
    <location>
        <begin position="124"/>
        <end position="293"/>
    </location>
</feature>
<proteinExistence type="predicted"/>
<evidence type="ECO:0000313" key="3">
    <source>
        <dbReference type="Proteomes" id="UP000620046"/>
    </source>
</evidence>
<dbReference type="InterPro" id="IPR047656">
    <property type="entry name" value="IS481-like_transpos"/>
</dbReference>
<protein>
    <recommendedName>
        <fullName evidence="1">Integrase catalytic domain-containing protein</fullName>
    </recommendedName>
</protein>
<reference evidence="3" key="1">
    <citation type="journal article" date="2019" name="Int. J. Syst. Evol. Microbiol.">
        <title>The Global Catalogue of Microorganisms (GCM) 10K type strain sequencing project: providing services to taxonomists for standard genome sequencing and annotation.</title>
        <authorList>
            <consortium name="The Broad Institute Genomics Platform"/>
            <consortium name="The Broad Institute Genome Sequencing Center for Infectious Disease"/>
            <person name="Wu L."/>
            <person name="Ma J."/>
        </authorList>
    </citation>
    <scope>NUCLEOTIDE SEQUENCE [LARGE SCALE GENOMIC DNA]</scope>
    <source>
        <strain evidence="3">CGMCC 1.15439</strain>
    </source>
</reference>
<dbReference type="InterPro" id="IPR036397">
    <property type="entry name" value="RNaseH_sf"/>
</dbReference>
<dbReference type="InterPro" id="IPR009057">
    <property type="entry name" value="Homeodomain-like_sf"/>
</dbReference>
<dbReference type="InterPro" id="IPR012337">
    <property type="entry name" value="RNaseH-like_sf"/>
</dbReference>
<accession>A0ABQ1FUD2</accession>
<evidence type="ECO:0000259" key="1">
    <source>
        <dbReference type="PROSITE" id="PS50994"/>
    </source>
</evidence>
<dbReference type="PANTHER" id="PTHR35004:SF7">
    <property type="entry name" value="INTEGRASE PROTEIN"/>
    <property type="match status" value="1"/>
</dbReference>
<dbReference type="PROSITE" id="PS50994">
    <property type="entry name" value="INTEGRASE"/>
    <property type="match status" value="1"/>
</dbReference>
<dbReference type="PANTHER" id="PTHR35004">
    <property type="entry name" value="TRANSPOSASE RV3428C-RELATED"/>
    <property type="match status" value="1"/>
</dbReference>
<dbReference type="SUPFAM" id="SSF46689">
    <property type="entry name" value="Homeodomain-like"/>
    <property type="match status" value="1"/>
</dbReference>
<organism evidence="2 3">
    <name type="scientific">Dyella nitratireducens</name>
    <dbReference type="NCBI Taxonomy" id="1849580"/>
    <lineage>
        <taxon>Bacteria</taxon>
        <taxon>Pseudomonadati</taxon>
        <taxon>Pseudomonadota</taxon>
        <taxon>Gammaproteobacteria</taxon>
        <taxon>Lysobacterales</taxon>
        <taxon>Rhodanobacteraceae</taxon>
        <taxon>Dyella</taxon>
    </lineage>
</organism>
<dbReference type="InterPro" id="IPR001584">
    <property type="entry name" value="Integrase_cat-core"/>
</dbReference>
<dbReference type="NCBIfam" id="NF033577">
    <property type="entry name" value="transpos_IS481"/>
    <property type="match status" value="1"/>
</dbReference>
<name>A0ABQ1FUD2_9GAMM</name>
<dbReference type="Pfam" id="PF13565">
    <property type="entry name" value="HTH_32"/>
    <property type="match status" value="1"/>
</dbReference>
<dbReference type="Proteomes" id="UP000620046">
    <property type="component" value="Unassembled WGS sequence"/>
</dbReference>
<keyword evidence="3" id="KW-1185">Reference proteome</keyword>
<dbReference type="EMBL" id="BMJA01000001">
    <property type="protein sequence ID" value="GGA29838.1"/>
    <property type="molecule type" value="Genomic_DNA"/>
</dbReference>
<dbReference type="SUPFAM" id="SSF53098">
    <property type="entry name" value="Ribonuclease H-like"/>
    <property type="match status" value="1"/>
</dbReference>
<dbReference type="Pfam" id="PF13683">
    <property type="entry name" value="rve_3"/>
    <property type="match status" value="1"/>
</dbReference>
<gene>
    <name evidence="2" type="primary">yagA</name>
    <name evidence="2" type="ORF">GCM10010981_18460</name>
</gene>
<evidence type="ECO:0000313" key="2">
    <source>
        <dbReference type="EMBL" id="GGA29838.1"/>
    </source>
</evidence>
<dbReference type="Gene3D" id="3.30.420.10">
    <property type="entry name" value="Ribonuclease H-like superfamily/Ribonuclease H"/>
    <property type="match status" value="1"/>
</dbReference>